<dbReference type="InterPro" id="IPR029044">
    <property type="entry name" value="Nucleotide-diphossugar_trans"/>
</dbReference>
<protein>
    <recommendedName>
        <fullName evidence="7">2-C-methyl-D-erythritol 4-phosphate cytidylyltransferase</fullName>
        <ecNumber evidence="7">2.7.7.60</ecNumber>
    </recommendedName>
    <alternativeName>
        <fullName evidence="7">4-diphosphocytidyl-2C-methyl-D-erythritol synthase</fullName>
    </alternativeName>
    <alternativeName>
        <fullName evidence="7">MEP cytidylyltransferase</fullName>
        <shortName evidence="7">MCT</shortName>
    </alternativeName>
</protein>
<evidence type="ECO:0000256" key="7">
    <source>
        <dbReference type="HAMAP-Rule" id="MF_00108"/>
    </source>
</evidence>
<dbReference type="EMBL" id="VFPU01000002">
    <property type="protein sequence ID" value="TQM91017.1"/>
    <property type="molecule type" value="Genomic_DNA"/>
</dbReference>
<dbReference type="EC" id="2.7.7.60" evidence="7"/>
<evidence type="ECO:0000256" key="5">
    <source>
        <dbReference type="ARBA" id="ARBA00022695"/>
    </source>
</evidence>
<comment type="catalytic activity">
    <reaction evidence="1 7">
        <text>2-C-methyl-D-erythritol 4-phosphate + CTP + H(+) = 4-CDP-2-C-methyl-D-erythritol + diphosphate</text>
        <dbReference type="Rhea" id="RHEA:13429"/>
        <dbReference type="ChEBI" id="CHEBI:15378"/>
        <dbReference type="ChEBI" id="CHEBI:33019"/>
        <dbReference type="ChEBI" id="CHEBI:37563"/>
        <dbReference type="ChEBI" id="CHEBI:57823"/>
        <dbReference type="ChEBI" id="CHEBI:58262"/>
        <dbReference type="EC" id="2.7.7.60"/>
    </reaction>
</comment>
<dbReference type="HAMAP" id="MF_00108">
    <property type="entry name" value="IspD"/>
    <property type="match status" value="1"/>
</dbReference>
<keyword evidence="9" id="KW-1185">Reference proteome</keyword>
<feature type="site" description="Positions MEP for the nucleophilic attack" evidence="7">
    <location>
        <position position="227"/>
    </location>
</feature>
<keyword evidence="6 7" id="KW-0414">Isoprene biosynthesis</keyword>
<evidence type="ECO:0000256" key="6">
    <source>
        <dbReference type="ARBA" id="ARBA00023229"/>
    </source>
</evidence>
<feature type="site" description="Transition state stabilizer" evidence="7">
    <location>
        <position position="15"/>
    </location>
</feature>
<dbReference type="Proteomes" id="UP000315133">
    <property type="component" value="Unassembled WGS sequence"/>
</dbReference>
<comment type="pathway">
    <text evidence="2 7">Isoprenoid biosynthesis; isopentenyl diphosphate biosynthesis via DXP pathway; isopentenyl diphosphate from 1-deoxy-D-xylulose 5-phosphate: step 2/6.</text>
</comment>
<keyword evidence="5 7" id="KW-0548">Nucleotidyltransferase</keyword>
<dbReference type="InterPro" id="IPR034683">
    <property type="entry name" value="IspD/TarI"/>
</dbReference>
<dbReference type="UniPathway" id="UPA00056">
    <property type="reaction ID" value="UER00093"/>
</dbReference>
<dbReference type="Gene3D" id="3.40.50.300">
    <property type="entry name" value="P-loop containing nucleotide triphosphate hydrolases"/>
    <property type="match status" value="1"/>
</dbReference>
<reference evidence="8 9" key="1">
    <citation type="submission" date="2019-06" db="EMBL/GenBank/DDBJ databases">
        <title>Sequencing the genomes of 1000 actinobacteria strains.</title>
        <authorList>
            <person name="Klenk H.-P."/>
        </authorList>
    </citation>
    <scope>NUCLEOTIDE SEQUENCE [LARGE SCALE GENOMIC DNA]</scope>
    <source>
        <strain evidence="8 9">DSM 12362</strain>
    </source>
</reference>
<evidence type="ECO:0000313" key="8">
    <source>
        <dbReference type="EMBL" id="TQM91017.1"/>
    </source>
</evidence>
<sequence length="433" mass="44416">MAAGRGTRLGVGRPKALVPLGAAPHGEPVVVHALRGALRCHSITHAVVVAPPDAEGMAQLAAALEVALPGAGSGAVEVEGRDPVPLTVVPGGAERADSVALGLRALPPEVDVVLVHDAARALTPVEVFDRVVAAVRAGSPAVTPALPVTDTVKEVGPGPSDGVETVVATLDRSRLRAVQTPQGFDRATLERAHAAAPAAALATDDCSLVEAAGGAVSVVPGSPRAMKVTTPADLTVAAAWLAEEEGSAGRDAGVSTAAGAGGSGAAAPALVVLTGHPAVGKTTISRALCRRLGAVHLRVDTVEQGLMRGGLPEDQLFAQGYGACWTLAADQLAVGLTVVADMVNGVPEAREEWERVASEAGARLVRVVVTCSDPEEHRRRVEGRAADIPGHRLPDWEETRTRFVAPWPEAEMRVDTATDSVDDAVRRIEEALR</sequence>
<gene>
    <name evidence="7" type="primary">ispD</name>
    <name evidence="8" type="ORF">FB476_2735</name>
</gene>
<accession>A0A543K7G0</accession>
<proteinExistence type="inferred from homology"/>
<dbReference type="SUPFAM" id="SSF53448">
    <property type="entry name" value="Nucleotide-diphospho-sugar transferases"/>
    <property type="match status" value="1"/>
</dbReference>
<keyword evidence="4 7" id="KW-0808">Transferase</keyword>
<feature type="site" description="Positions MEP for the nucleophilic attack" evidence="7">
    <location>
        <position position="172"/>
    </location>
</feature>
<dbReference type="InterPro" id="IPR027417">
    <property type="entry name" value="P-loop_NTPase"/>
</dbReference>
<dbReference type="InterPro" id="IPR018294">
    <property type="entry name" value="ISPD_synthase_CS"/>
</dbReference>
<name>A0A543K7G0_9MICO</name>
<evidence type="ECO:0000313" key="9">
    <source>
        <dbReference type="Proteomes" id="UP000315133"/>
    </source>
</evidence>
<dbReference type="GO" id="GO:0019288">
    <property type="term" value="P:isopentenyl diphosphate biosynthetic process, methylerythritol 4-phosphate pathway"/>
    <property type="evidence" value="ECO:0007669"/>
    <property type="project" value="UniProtKB-UniRule"/>
</dbReference>
<dbReference type="SUPFAM" id="SSF52540">
    <property type="entry name" value="P-loop containing nucleoside triphosphate hydrolases"/>
    <property type="match status" value="1"/>
</dbReference>
<dbReference type="CDD" id="cd02516">
    <property type="entry name" value="CDP-ME_synthetase"/>
    <property type="match status" value="1"/>
</dbReference>
<dbReference type="Pfam" id="PF13671">
    <property type="entry name" value="AAA_33"/>
    <property type="match status" value="1"/>
</dbReference>
<comment type="similarity">
    <text evidence="3 7">Belongs to the IspD/TarI cytidylyltransferase family. IspD subfamily.</text>
</comment>
<dbReference type="InterPro" id="IPR001228">
    <property type="entry name" value="IspD"/>
</dbReference>
<comment type="function">
    <text evidence="7">Catalyzes the formation of 4-diphosphocytidyl-2-C-methyl-D-erythritol from CTP and 2-C-methyl-D-erythritol 4-phosphate (MEP).</text>
</comment>
<organism evidence="8 9">
    <name type="scientific">Ornithinimicrobium humiphilum</name>
    <dbReference type="NCBI Taxonomy" id="125288"/>
    <lineage>
        <taxon>Bacteria</taxon>
        <taxon>Bacillati</taxon>
        <taxon>Actinomycetota</taxon>
        <taxon>Actinomycetes</taxon>
        <taxon>Micrococcales</taxon>
        <taxon>Ornithinimicrobiaceae</taxon>
        <taxon>Ornithinimicrobium</taxon>
    </lineage>
</organism>
<dbReference type="NCBIfam" id="TIGR00453">
    <property type="entry name" value="ispD"/>
    <property type="match status" value="1"/>
</dbReference>
<feature type="site" description="Transition state stabilizer" evidence="7">
    <location>
        <position position="8"/>
    </location>
</feature>
<dbReference type="Gene3D" id="3.90.550.10">
    <property type="entry name" value="Spore Coat Polysaccharide Biosynthesis Protein SpsA, Chain A"/>
    <property type="match status" value="1"/>
</dbReference>
<dbReference type="PROSITE" id="PS01295">
    <property type="entry name" value="ISPD"/>
    <property type="match status" value="1"/>
</dbReference>
<evidence type="ECO:0000256" key="1">
    <source>
        <dbReference type="ARBA" id="ARBA00001282"/>
    </source>
</evidence>
<dbReference type="RefSeq" id="WP_141820349.1">
    <property type="nucleotide sequence ID" value="NZ_BAAAIL010000001.1"/>
</dbReference>
<evidence type="ECO:0000256" key="2">
    <source>
        <dbReference type="ARBA" id="ARBA00004787"/>
    </source>
</evidence>
<evidence type="ECO:0000256" key="4">
    <source>
        <dbReference type="ARBA" id="ARBA00022679"/>
    </source>
</evidence>
<dbReference type="OrthoDB" id="9802561at2"/>
<dbReference type="PANTHER" id="PTHR32125:SF4">
    <property type="entry name" value="2-C-METHYL-D-ERYTHRITOL 4-PHOSPHATE CYTIDYLYLTRANSFERASE, CHLOROPLASTIC"/>
    <property type="match status" value="1"/>
</dbReference>
<dbReference type="Pfam" id="PF01128">
    <property type="entry name" value="IspD"/>
    <property type="match status" value="1"/>
</dbReference>
<dbReference type="InterPro" id="IPR050088">
    <property type="entry name" value="IspD/TarI_cytidylyltransf_bact"/>
</dbReference>
<dbReference type="PANTHER" id="PTHR32125">
    <property type="entry name" value="2-C-METHYL-D-ERYTHRITOL 4-PHOSPHATE CYTIDYLYLTRANSFERASE, CHLOROPLASTIC"/>
    <property type="match status" value="1"/>
</dbReference>
<dbReference type="GO" id="GO:0050518">
    <property type="term" value="F:2-C-methyl-D-erythritol 4-phosphate cytidylyltransferase activity"/>
    <property type="evidence" value="ECO:0007669"/>
    <property type="project" value="UniProtKB-UniRule"/>
</dbReference>
<evidence type="ECO:0000256" key="3">
    <source>
        <dbReference type="ARBA" id="ARBA00009789"/>
    </source>
</evidence>
<comment type="caution">
    <text evidence="8">The sequence shown here is derived from an EMBL/GenBank/DDBJ whole genome shotgun (WGS) entry which is preliminary data.</text>
</comment>
<dbReference type="AlphaFoldDB" id="A0A543K7G0"/>